<organism>
    <name type="scientific">Branchiostoma floridae</name>
    <name type="common">Florida lancelet</name>
    <name type="synonym">Amphioxus</name>
    <dbReference type="NCBI Taxonomy" id="7739"/>
    <lineage>
        <taxon>Eukaryota</taxon>
        <taxon>Metazoa</taxon>
        <taxon>Chordata</taxon>
        <taxon>Cephalochordata</taxon>
        <taxon>Leptocardii</taxon>
        <taxon>Amphioxiformes</taxon>
        <taxon>Branchiostomatidae</taxon>
        <taxon>Branchiostoma</taxon>
    </lineage>
</organism>
<dbReference type="Pfam" id="PF13927">
    <property type="entry name" value="Ig_3"/>
    <property type="match status" value="1"/>
</dbReference>
<dbReference type="InterPro" id="IPR013151">
    <property type="entry name" value="Immunoglobulin_dom"/>
</dbReference>
<feature type="domain" description="Ig-like" evidence="6">
    <location>
        <begin position="230"/>
        <end position="310"/>
    </location>
</feature>
<dbReference type="InParanoid" id="C3ZMB7"/>
<keyword evidence="5" id="KW-0393">Immunoglobulin domain</keyword>
<dbReference type="InterPro" id="IPR036179">
    <property type="entry name" value="Ig-like_dom_sf"/>
</dbReference>
<dbReference type="SUPFAM" id="SSF48726">
    <property type="entry name" value="Immunoglobulin"/>
    <property type="match status" value="3"/>
</dbReference>
<dbReference type="SMART" id="SM00408">
    <property type="entry name" value="IGc2"/>
    <property type="match status" value="3"/>
</dbReference>
<dbReference type="PANTHER" id="PTHR11640">
    <property type="entry name" value="NEPHRIN"/>
    <property type="match status" value="1"/>
</dbReference>
<dbReference type="InterPro" id="IPR013783">
    <property type="entry name" value="Ig-like_fold"/>
</dbReference>
<dbReference type="GO" id="GO:0016020">
    <property type="term" value="C:membrane"/>
    <property type="evidence" value="ECO:0007669"/>
    <property type="project" value="UniProtKB-SubCell"/>
</dbReference>
<dbReference type="SMART" id="SM00409">
    <property type="entry name" value="IG"/>
    <property type="match status" value="3"/>
</dbReference>
<accession>C3ZMB7</accession>
<keyword evidence="2" id="KW-0472">Membrane</keyword>
<dbReference type="Pfam" id="PF00047">
    <property type="entry name" value="ig"/>
    <property type="match status" value="1"/>
</dbReference>
<dbReference type="CDD" id="cd00096">
    <property type="entry name" value="Ig"/>
    <property type="match status" value="1"/>
</dbReference>
<dbReference type="InterPro" id="IPR013098">
    <property type="entry name" value="Ig_I-set"/>
</dbReference>
<keyword evidence="4" id="KW-0325">Glycoprotein</keyword>
<evidence type="ECO:0000256" key="1">
    <source>
        <dbReference type="ARBA" id="ARBA00004479"/>
    </source>
</evidence>
<dbReference type="PROSITE" id="PS50835">
    <property type="entry name" value="IG_LIKE"/>
    <property type="match status" value="3"/>
</dbReference>
<name>C3ZMB7_BRAFL</name>
<dbReference type="InterPro" id="IPR007110">
    <property type="entry name" value="Ig-like_dom"/>
</dbReference>
<evidence type="ECO:0000256" key="3">
    <source>
        <dbReference type="ARBA" id="ARBA00023157"/>
    </source>
</evidence>
<comment type="subcellular location">
    <subcellularLocation>
        <location evidence="1">Membrane</location>
        <topology evidence="1">Single-pass type I membrane protein</topology>
    </subcellularLocation>
</comment>
<dbReference type="InterPro" id="IPR003598">
    <property type="entry name" value="Ig_sub2"/>
</dbReference>
<proteinExistence type="predicted"/>
<dbReference type="AlphaFoldDB" id="C3ZMB7"/>
<reference evidence="7" key="1">
    <citation type="journal article" date="2008" name="Nature">
        <title>The amphioxus genome and the evolution of the chordate karyotype.</title>
        <authorList>
            <consortium name="US DOE Joint Genome Institute (JGI-PGF)"/>
            <person name="Putnam N.H."/>
            <person name="Butts T."/>
            <person name="Ferrier D.E.K."/>
            <person name="Furlong R.F."/>
            <person name="Hellsten U."/>
            <person name="Kawashima T."/>
            <person name="Robinson-Rechavi M."/>
            <person name="Shoguchi E."/>
            <person name="Terry A."/>
            <person name="Yu J.-K."/>
            <person name="Benito-Gutierrez E.L."/>
            <person name="Dubchak I."/>
            <person name="Garcia-Fernandez J."/>
            <person name="Gibson-Brown J.J."/>
            <person name="Grigoriev I.V."/>
            <person name="Horton A.C."/>
            <person name="de Jong P.J."/>
            <person name="Jurka J."/>
            <person name="Kapitonov V.V."/>
            <person name="Kohara Y."/>
            <person name="Kuroki Y."/>
            <person name="Lindquist E."/>
            <person name="Lucas S."/>
            <person name="Osoegawa K."/>
            <person name="Pennacchio L.A."/>
            <person name="Salamov A.A."/>
            <person name="Satou Y."/>
            <person name="Sauka-Spengler T."/>
            <person name="Schmutz J."/>
            <person name="Shin-I T."/>
            <person name="Toyoda A."/>
            <person name="Bronner-Fraser M."/>
            <person name="Fujiyama A."/>
            <person name="Holland L.Z."/>
            <person name="Holland P.W.H."/>
            <person name="Satoh N."/>
            <person name="Rokhsar D.S."/>
        </authorList>
    </citation>
    <scope>NUCLEOTIDE SEQUENCE [LARGE SCALE GENOMIC DNA]</scope>
    <source>
        <strain evidence="7">S238N-H82</strain>
        <tissue evidence="7">Testes</tissue>
    </source>
</reference>
<evidence type="ECO:0000256" key="2">
    <source>
        <dbReference type="ARBA" id="ARBA00023136"/>
    </source>
</evidence>
<dbReference type="eggNOG" id="KOG3510">
    <property type="taxonomic scope" value="Eukaryota"/>
</dbReference>
<evidence type="ECO:0000256" key="4">
    <source>
        <dbReference type="ARBA" id="ARBA00023180"/>
    </source>
</evidence>
<protein>
    <recommendedName>
        <fullName evidence="6">Ig-like domain-containing protein</fullName>
    </recommendedName>
</protein>
<gene>
    <name evidence="7" type="ORF">BRAFLDRAFT_76635</name>
</gene>
<dbReference type="InterPro" id="IPR003599">
    <property type="entry name" value="Ig_sub"/>
</dbReference>
<feature type="domain" description="Ig-like" evidence="6">
    <location>
        <begin position="143"/>
        <end position="225"/>
    </location>
</feature>
<dbReference type="Gene3D" id="2.60.40.10">
    <property type="entry name" value="Immunoglobulins"/>
    <property type="match status" value="4"/>
</dbReference>
<dbReference type="InterPro" id="IPR051275">
    <property type="entry name" value="Cell_adhesion_signaling"/>
</dbReference>
<dbReference type="EMBL" id="GG666644">
    <property type="protein sequence ID" value="EEN46373.1"/>
    <property type="molecule type" value="Genomic_DNA"/>
</dbReference>
<evidence type="ECO:0000313" key="7">
    <source>
        <dbReference type="EMBL" id="EEN46373.1"/>
    </source>
</evidence>
<feature type="domain" description="Ig-like" evidence="6">
    <location>
        <begin position="42"/>
        <end position="128"/>
    </location>
</feature>
<dbReference type="Pfam" id="PF07679">
    <property type="entry name" value="I-set"/>
    <property type="match status" value="1"/>
</dbReference>
<evidence type="ECO:0000256" key="5">
    <source>
        <dbReference type="ARBA" id="ARBA00023319"/>
    </source>
</evidence>
<evidence type="ECO:0000259" key="6">
    <source>
        <dbReference type="PROSITE" id="PS50835"/>
    </source>
</evidence>
<keyword evidence="3" id="KW-1015">Disulfide bond</keyword>
<sequence>MKKGEFHLQIRDVRLEDGGDYKCKVFGLPPKEATLTVIVPVPQPPTLSGAEVPAQAGQQLELSCTSSGGHPLPQLSWYNGTEAFTERYVRQQQRGGRVEADLILRRVTKWDNGLNLTCRASQPFPEITSARESWMVLQVNYPPSISVPTKSIRAKEGEPAMLTCLVDSHPFASITWTKHGRPIADGGFGKGTFRIPSTSRQDAGIYQCTADNGVLPIAVGTVTLDVLSQLDCAVFADPLPSDLEWLWRNKYGIETELDSAIAHIVTTRGNQKMTSTLTIPDVAVKDGGDYVCKTTNMFGSVMRNIHLEIEGKNAVVEVTDPIEVPASRPMPPVPKYVYKTGTIDSGVEDLELQEMYGTLKPRPPPRMEKKWELVGLSYSGT</sequence>
<dbReference type="PANTHER" id="PTHR11640:SF164">
    <property type="entry name" value="MAM DOMAIN-CONTAINING GLYCOSYLPHOSPHATIDYLINOSITOL ANCHOR PROTEIN 1"/>
    <property type="match status" value="1"/>
</dbReference>